<evidence type="ECO:0000256" key="1">
    <source>
        <dbReference type="SAM" id="SignalP"/>
    </source>
</evidence>
<dbReference type="PANTHER" id="PTHR40032:SF1">
    <property type="entry name" value="EXPORTED PROTEIN"/>
    <property type="match status" value="1"/>
</dbReference>
<dbReference type="InterPro" id="IPR024301">
    <property type="entry name" value="Amidase_6"/>
</dbReference>
<evidence type="ECO:0000259" key="2">
    <source>
        <dbReference type="Pfam" id="PF12671"/>
    </source>
</evidence>
<proteinExistence type="predicted"/>
<sequence>MKKVMALIVAFLMILTTMSQFVFAMDDKEEIKSTDDTGNLPIQTIGTDSVDVDISYDEAWSQEIAAYETSVGNMIDNVCNTNIYVTLATSTEESDRNQFVEKVINIYDQLSVDQKDALGSYLLGYAAGTNSKNVLDFLASQKSATKVTSLAGYNTTAAINYAYAYYSTYNLTDYPDVGALGGDCANFVSQCLYAGGKPMDSNWYIRKKNSTYPRPANATQLDYSWDVANPSPWISAREFSPYWSWNGADTTDLIRVGDYLNWSSKIIVGYGNGDAVQIMKRNIIAYYGYHTMLITGTRADYYYTAHTSSRKDYNLTTALGSYNSDEYMIKFYSMY</sequence>
<evidence type="ECO:0000313" key="3">
    <source>
        <dbReference type="EMBL" id="SBW01239.1"/>
    </source>
</evidence>
<feature type="chain" id="PRO_5012871815" description="Putative amidase domain-containing protein" evidence="1">
    <location>
        <begin position="25"/>
        <end position="335"/>
    </location>
</feature>
<feature type="domain" description="Putative amidase" evidence="2">
    <location>
        <begin position="153"/>
        <end position="323"/>
    </location>
</feature>
<organism evidence="3">
    <name type="scientific">uncultured Eubacteriales bacterium</name>
    <dbReference type="NCBI Taxonomy" id="172733"/>
    <lineage>
        <taxon>Bacteria</taxon>
        <taxon>Bacillati</taxon>
        <taxon>Bacillota</taxon>
        <taxon>Clostridia</taxon>
        <taxon>Eubacteriales</taxon>
        <taxon>environmental samples</taxon>
    </lineage>
</organism>
<dbReference type="EMBL" id="FLUN01000001">
    <property type="protein sequence ID" value="SBW01239.1"/>
    <property type="molecule type" value="Genomic_DNA"/>
</dbReference>
<dbReference type="PANTHER" id="PTHR40032">
    <property type="entry name" value="EXPORTED PROTEIN-RELATED"/>
    <property type="match status" value="1"/>
</dbReference>
<name>A0A212JP83_9FIRM</name>
<dbReference type="AlphaFoldDB" id="A0A212JP83"/>
<feature type="signal peptide" evidence="1">
    <location>
        <begin position="1"/>
        <end position="24"/>
    </location>
</feature>
<gene>
    <name evidence="3" type="ORF">KL86CLO1_11449</name>
</gene>
<keyword evidence="1" id="KW-0732">Signal</keyword>
<reference evidence="3" key="1">
    <citation type="submission" date="2016-04" db="EMBL/GenBank/DDBJ databases">
        <authorList>
            <person name="Evans L.H."/>
            <person name="Alamgir A."/>
            <person name="Owens N."/>
            <person name="Weber N.D."/>
            <person name="Virtaneva K."/>
            <person name="Barbian K."/>
            <person name="Babar A."/>
            <person name="Rosenke K."/>
        </authorList>
    </citation>
    <scope>NUCLEOTIDE SEQUENCE</scope>
    <source>
        <strain evidence="3">86</strain>
    </source>
</reference>
<protein>
    <recommendedName>
        <fullName evidence="2">Putative amidase domain-containing protein</fullName>
    </recommendedName>
</protein>
<dbReference type="Pfam" id="PF12671">
    <property type="entry name" value="Amidase_6"/>
    <property type="match status" value="1"/>
</dbReference>
<accession>A0A212JP83</accession>